<comment type="caution">
    <text evidence="1">The sequence shown here is derived from an EMBL/GenBank/DDBJ whole genome shotgun (WGS) entry which is preliminary data.</text>
</comment>
<keyword evidence="1" id="KW-0251">Elongation factor</keyword>
<reference evidence="1" key="2">
    <citation type="journal article" date="2022" name="New Phytol.">
        <title>Evolutionary transition to the ectomycorrhizal habit in the genomes of a hyperdiverse lineage of mushroom-forming fungi.</title>
        <authorList>
            <person name="Looney B."/>
            <person name="Miyauchi S."/>
            <person name="Morin E."/>
            <person name="Drula E."/>
            <person name="Courty P.E."/>
            <person name="Kohler A."/>
            <person name="Kuo A."/>
            <person name="LaButti K."/>
            <person name="Pangilinan J."/>
            <person name="Lipzen A."/>
            <person name="Riley R."/>
            <person name="Andreopoulos W."/>
            <person name="He G."/>
            <person name="Johnson J."/>
            <person name="Nolan M."/>
            <person name="Tritt A."/>
            <person name="Barry K.W."/>
            <person name="Grigoriev I.V."/>
            <person name="Nagy L.G."/>
            <person name="Hibbett D."/>
            <person name="Henrissat B."/>
            <person name="Matheny P.B."/>
            <person name="Labbe J."/>
            <person name="Martin F.M."/>
        </authorList>
    </citation>
    <scope>NUCLEOTIDE SEQUENCE</scope>
    <source>
        <strain evidence="1">EC-137</strain>
    </source>
</reference>
<keyword evidence="1" id="KW-0648">Protein biosynthesis</keyword>
<protein>
    <submittedName>
        <fullName evidence="1">Transcription elongation factor SPT6</fullName>
    </submittedName>
</protein>
<keyword evidence="2" id="KW-1185">Reference proteome</keyword>
<proteinExistence type="predicted"/>
<evidence type="ECO:0000313" key="1">
    <source>
        <dbReference type="EMBL" id="KAI0035919.1"/>
    </source>
</evidence>
<sequence>MRGNGNEDDEEEGNVAGDGVSDDSSEEPEEDEEEERRVREGFIVDEDEEDEEDEEVDLREKRRKHRKRRRRHHRRGEERDLDEELEEDDLDLLEENTGKSFSRNKLTRLRRGRDSASPPPDVSSKRRHVITSDDDLDDDLELPKAQAIQDIWDDEEDEDDFIEYDDEEDVAGGMDEAEREEMRRERRRREKERRKAMGSRPELTGIDANAWDEIYEVFGDGHDYDWALGDDEEDVHEDLPKETNYHDVFEPSEIRARHLTEDDDIIRAQDIPERMQLATSTLSHAATLSIQQALTEDDLDDAAPWVLTRLSKRKERDFFRADGQYFHLLQDLVSAITYSLRFLFVQEFEVPYIWTHKRDFISYFNPQESRVRIDLLSQDELWRVQALGQKYRSLLERRQALWSMHSRLGVTDEYFDEMQRKLETVEMVADATEWLSMKYKGGGPKSKTHFDLHFHDDVEEPAEQRKRKLPSRTSAYNVAKNSVVGKLAEGFGIKSHEIVMNFVTSETRHFVEDMDILPEPYADQFVDPDPTKAQSAAELLRKARMVIASELGKDPLLRQEIRNTFKMYARISVTPTERGISKIDEHHPYFAFKYLYRKPIMDLVESPQFLHILAAEEELLVTVAVTLPDDTKADLERRLSEAFASDSYSDTAKAWNAERRRVVSEALEQHLIPAGAKWAREWLREEVEDYMAWRCASTLRERIDVAPMKVRELEAGEAPSVLAMSWGKGDPTKDAITIVILDQGGRLREHTKIDNLNDQDSRDEFKDLLRRREPNTIAIGGFSVATTKLSIRVKELLRTGQLVPEGANDEEKINYEFSHIPVVYAQDEVARIYQHSKRAEDEFTSFAPIAKYCVGLARYLQSPLNEYAALGSDITAITFEEDHQPLIPQEKLLSALEHVLVDVVNKVGVDVNRAVGNAYLQRLLPFVAGLGPRKASLLVKKIASLGGNLQNREQFIKANLLTTKIFLNAAAFLRIPQENVGKSSKHRHIDESDAQDPLDDTRIHPEDYDLARKMASDALEVDEEDYQGEHPSYTVSLIMDDTDKSKKLDDLNLDEFAISLMESSGDRKRHTLNVIRAELNKPFAETRQPLQPPSDWEAVTMLTGETERTLRVGLIVSVLVQRIRQGFVNVRLDSGLEGIINAKYLADEQPASLDAVVKKGQTLPGVIIDVKLNLAEDSIYVELSSRPADVQGGDSQFRRVKHDDAWNHSQYERDKEMVARKKRAETDKTRRLIKHPNFHNFNSTQAEAFLDKQQRGDVVIRPSSKGFNHLAVTWKVDDKLYQHIDVVEPNPDPTGQTTGGMLIVDGKYEFSDLDELIVNHVQALARRVEELMMHEKFKAGPEDELHLSLKNFVAANPSKSMYGFTLNRKRPGHFNLCFLANKNSTVQTWPVRVAPEAYFLFDTPATGVSELCDAFKLRQMHESQTHGAGGTGSKTPYGGRTPARTPALGGMATPGHMSVRQPIGRTPNPYAGGATPAPNGGGFRQPPPPPNQFGFHPPGMPPAATPFVHGSSSLPPPSLPPSMMPPGMNPQRAQMIQQSGGWGTTPNRPW</sequence>
<dbReference type="EMBL" id="MU273477">
    <property type="protein sequence ID" value="KAI0035919.1"/>
    <property type="molecule type" value="Genomic_DNA"/>
</dbReference>
<reference evidence="1" key="1">
    <citation type="submission" date="2021-02" db="EMBL/GenBank/DDBJ databases">
        <authorList>
            <consortium name="DOE Joint Genome Institute"/>
            <person name="Ahrendt S."/>
            <person name="Looney B.P."/>
            <person name="Miyauchi S."/>
            <person name="Morin E."/>
            <person name="Drula E."/>
            <person name="Courty P.E."/>
            <person name="Chicoki N."/>
            <person name="Fauchery L."/>
            <person name="Kohler A."/>
            <person name="Kuo A."/>
            <person name="Labutti K."/>
            <person name="Pangilinan J."/>
            <person name="Lipzen A."/>
            <person name="Riley R."/>
            <person name="Andreopoulos W."/>
            <person name="He G."/>
            <person name="Johnson J."/>
            <person name="Barry K.W."/>
            <person name="Grigoriev I.V."/>
            <person name="Nagy L."/>
            <person name="Hibbett D."/>
            <person name="Henrissat B."/>
            <person name="Matheny P.B."/>
            <person name="Labbe J."/>
            <person name="Martin F."/>
        </authorList>
    </citation>
    <scope>NUCLEOTIDE SEQUENCE</scope>
    <source>
        <strain evidence="1">EC-137</strain>
    </source>
</reference>
<gene>
    <name evidence="1" type="ORF">K488DRAFT_76268</name>
</gene>
<organism evidence="1 2">
    <name type="scientific">Vararia minispora EC-137</name>
    <dbReference type="NCBI Taxonomy" id="1314806"/>
    <lineage>
        <taxon>Eukaryota</taxon>
        <taxon>Fungi</taxon>
        <taxon>Dikarya</taxon>
        <taxon>Basidiomycota</taxon>
        <taxon>Agaricomycotina</taxon>
        <taxon>Agaricomycetes</taxon>
        <taxon>Russulales</taxon>
        <taxon>Lachnocladiaceae</taxon>
        <taxon>Vararia</taxon>
    </lineage>
</organism>
<accession>A0ACB8QVI4</accession>
<name>A0ACB8QVI4_9AGAM</name>
<dbReference type="Proteomes" id="UP000814128">
    <property type="component" value="Unassembled WGS sequence"/>
</dbReference>
<evidence type="ECO:0000313" key="2">
    <source>
        <dbReference type="Proteomes" id="UP000814128"/>
    </source>
</evidence>